<evidence type="ECO:0000313" key="2">
    <source>
        <dbReference type="EMBL" id="CUO87969.1"/>
    </source>
</evidence>
<dbReference type="AlphaFoldDB" id="A0A174ISQ9"/>
<sequence>MAIKDDYIKIRVSKEQKALFKDIAKKKNISMSKFIIVSTEERALREKEKFEGTNSLELRVSELEKKLQEIKFKMESQKAEKKSFFKILRNRLTN</sequence>
<dbReference type="RefSeq" id="WP_055277986.1">
    <property type="nucleotide sequence ID" value="NZ_CYZV01000073.1"/>
</dbReference>
<dbReference type="Gene3D" id="1.20.5.780">
    <property type="entry name" value="Single helix bin"/>
    <property type="match status" value="1"/>
</dbReference>
<organism evidence="2 3">
    <name type="scientific">Clostridium disporicum</name>
    <dbReference type="NCBI Taxonomy" id="84024"/>
    <lineage>
        <taxon>Bacteria</taxon>
        <taxon>Bacillati</taxon>
        <taxon>Bacillota</taxon>
        <taxon>Clostridia</taxon>
        <taxon>Eubacteriales</taxon>
        <taxon>Clostridiaceae</taxon>
        <taxon>Clostridium</taxon>
    </lineage>
</organism>
<protein>
    <submittedName>
        <fullName evidence="2">Ribbon-helix-helix protein domain-containing protein</fullName>
    </submittedName>
</protein>
<name>A0A174ISQ9_9CLOT</name>
<keyword evidence="1" id="KW-0175">Coiled coil</keyword>
<evidence type="ECO:0000256" key="1">
    <source>
        <dbReference type="SAM" id="Coils"/>
    </source>
</evidence>
<dbReference type="EMBL" id="CYZV01000073">
    <property type="protein sequence ID" value="CUO87969.1"/>
    <property type="molecule type" value="Genomic_DNA"/>
</dbReference>
<reference evidence="2 3" key="1">
    <citation type="submission" date="2015-09" db="EMBL/GenBank/DDBJ databases">
        <authorList>
            <consortium name="Pathogen Informatics"/>
        </authorList>
    </citation>
    <scope>NUCLEOTIDE SEQUENCE [LARGE SCALE GENOMIC DNA]</scope>
    <source>
        <strain evidence="2 3">2789STDY5834855</strain>
    </source>
</reference>
<accession>A0A174ISQ9</accession>
<feature type="coiled-coil region" evidence="1">
    <location>
        <begin position="53"/>
        <end position="80"/>
    </location>
</feature>
<gene>
    <name evidence="2" type="ORF">ERS852470_03621</name>
</gene>
<dbReference type="OrthoDB" id="1965979at2"/>
<proteinExistence type="predicted"/>
<dbReference type="Proteomes" id="UP000095558">
    <property type="component" value="Unassembled WGS sequence"/>
</dbReference>
<evidence type="ECO:0000313" key="3">
    <source>
        <dbReference type="Proteomes" id="UP000095558"/>
    </source>
</evidence>